<organism evidence="4 5">
    <name type="scientific">Streptomyces pyxinae</name>
    <dbReference type="NCBI Taxonomy" id="2970734"/>
    <lineage>
        <taxon>Bacteria</taxon>
        <taxon>Bacillati</taxon>
        <taxon>Actinomycetota</taxon>
        <taxon>Actinomycetes</taxon>
        <taxon>Kitasatosporales</taxon>
        <taxon>Streptomycetaceae</taxon>
        <taxon>Streptomyces</taxon>
    </lineage>
</organism>
<dbReference type="InterPro" id="IPR003594">
    <property type="entry name" value="HATPase_dom"/>
</dbReference>
<dbReference type="EMBL" id="JANUGQ010000021">
    <property type="protein sequence ID" value="MCS0638339.1"/>
    <property type="molecule type" value="Genomic_DNA"/>
</dbReference>
<evidence type="ECO:0000256" key="2">
    <source>
        <dbReference type="SAM" id="MobiDB-lite"/>
    </source>
</evidence>
<feature type="compositionally biased region" description="Acidic residues" evidence="2">
    <location>
        <begin position="1"/>
        <end position="11"/>
    </location>
</feature>
<keyword evidence="4" id="KW-0067">ATP-binding</keyword>
<feature type="region of interest" description="Disordered" evidence="2">
    <location>
        <begin position="1"/>
        <end position="21"/>
    </location>
</feature>
<protein>
    <submittedName>
        <fullName evidence="4">ATP-binding protein</fullName>
    </submittedName>
</protein>
<keyword evidence="1" id="KW-0808">Transferase</keyword>
<dbReference type="GO" id="GO:0005524">
    <property type="term" value="F:ATP binding"/>
    <property type="evidence" value="ECO:0007669"/>
    <property type="project" value="UniProtKB-KW"/>
</dbReference>
<dbReference type="PANTHER" id="PTHR35526:SF3">
    <property type="entry name" value="ANTI-SIGMA-F FACTOR RSBW"/>
    <property type="match status" value="1"/>
</dbReference>
<keyword evidence="5" id="KW-1185">Reference proteome</keyword>
<keyword evidence="1" id="KW-0723">Serine/threonine-protein kinase</keyword>
<dbReference type="Proteomes" id="UP001431313">
    <property type="component" value="Unassembled WGS sequence"/>
</dbReference>
<reference evidence="4" key="1">
    <citation type="submission" date="2022-08" db="EMBL/GenBank/DDBJ databases">
        <authorList>
            <person name="Somphong A."/>
            <person name="Phongsopitanun W."/>
        </authorList>
    </citation>
    <scope>NUCLEOTIDE SEQUENCE</scope>
    <source>
        <strain evidence="4">LP05-1</strain>
    </source>
</reference>
<dbReference type="Pfam" id="PF13581">
    <property type="entry name" value="HATPase_c_2"/>
    <property type="match status" value="1"/>
</dbReference>
<dbReference type="InterPro" id="IPR036890">
    <property type="entry name" value="HATPase_C_sf"/>
</dbReference>
<dbReference type="InterPro" id="IPR050267">
    <property type="entry name" value="Anti-sigma-factor_SerPK"/>
</dbReference>
<keyword evidence="1" id="KW-0418">Kinase</keyword>
<dbReference type="SUPFAM" id="SSF55874">
    <property type="entry name" value="ATPase domain of HSP90 chaperone/DNA topoisomerase II/histidine kinase"/>
    <property type="match status" value="1"/>
</dbReference>
<name>A0ABT2CLN4_9ACTN</name>
<proteinExistence type="predicted"/>
<dbReference type="RefSeq" id="WP_258789611.1">
    <property type="nucleotide sequence ID" value="NZ_JANUGQ010000021.1"/>
</dbReference>
<keyword evidence="4" id="KW-0547">Nucleotide-binding</keyword>
<sequence>MLPCFLDDEDGPVGRPSESPLAPITEQRIQVAFLPEPRRVAEMRRMTATTLDCAGLVDPGVVDVVQLLVSELVTNAVRHGKGGLVGFCLRYDAADEVRIEVDDHSTGRPVVRHPGPDSESGRGMLLVKTLALAWGRTGSCTWCTVPVR</sequence>
<evidence type="ECO:0000313" key="5">
    <source>
        <dbReference type="Proteomes" id="UP001431313"/>
    </source>
</evidence>
<evidence type="ECO:0000313" key="4">
    <source>
        <dbReference type="EMBL" id="MCS0638339.1"/>
    </source>
</evidence>
<comment type="caution">
    <text evidence="4">The sequence shown here is derived from an EMBL/GenBank/DDBJ whole genome shotgun (WGS) entry which is preliminary data.</text>
</comment>
<evidence type="ECO:0000256" key="1">
    <source>
        <dbReference type="ARBA" id="ARBA00022527"/>
    </source>
</evidence>
<accession>A0ABT2CLN4</accession>
<dbReference type="PANTHER" id="PTHR35526">
    <property type="entry name" value="ANTI-SIGMA-F FACTOR RSBW-RELATED"/>
    <property type="match status" value="1"/>
</dbReference>
<evidence type="ECO:0000259" key="3">
    <source>
        <dbReference type="Pfam" id="PF13581"/>
    </source>
</evidence>
<dbReference type="Gene3D" id="3.30.565.10">
    <property type="entry name" value="Histidine kinase-like ATPase, C-terminal domain"/>
    <property type="match status" value="1"/>
</dbReference>
<dbReference type="CDD" id="cd16936">
    <property type="entry name" value="HATPase_RsbW-like"/>
    <property type="match status" value="1"/>
</dbReference>
<feature type="domain" description="Histidine kinase/HSP90-like ATPase" evidence="3">
    <location>
        <begin position="35"/>
        <end position="131"/>
    </location>
</feature>
<gene>
    <name evidence="4" type="ORF">NX801_22320</name>
</gene>